<dbReference type="OrthoDB" id="9799891at2"/>
<organism evidence="1 2">
    <name type="scientific">Pricia antarctica</name>
    <dbReference type="NCBI Taxonomy" id="641691"/>
    <lineage>
        <taxon>Bacteria</taxon>
        <taxon>Pseudomonadati</taxon>
        <taxon>Bacteroidota</taxon>
        <taxon>Flavobacteriia</taxon>
        <taxon>Flavobacteriales</taxon>
        <taxon>Flavobacteriaceae</taxon>
        <taxon>Pricia</taxon>
    </lineage>
</organism>
<protein>
    <submittedName>
        <fullName evidence="1">Conserved hypothetical phage tail region protein</fullName>
    </submittedName>
</protein>
<sequence>MAHYPPVGFHFLVRFGFSGNEDDSRFQSVSGLSVEYDTETIIEGGENRFVHELPVRTKYSTLVLKRGMLVGSDVVKWCLDAFEKRQFVPTDLQVLLLNENSEPLKVWKLARAWPKKWSVSDFNAEENALVIETLELSYHYFKIE</sequence>
<dbReference type="PANTHER" id="PTHR38009">
    <property type="entry name" value="CONSERVED HYPOTHETICAL PHAGE TAIL PROTEIN"/>
    <property type="match status" value="1"/>
</dbReference>
<evidence type="ECO:0000313" key="1">
    <source>
        <dbReference type="EMBL" id="SDD93286.1"/>
    </source>
</evidence>
<dbReference type="Proteomes" id="UP000199109">
    <property type="component" value="Unassembled WGS sequence"/>
</dbReference>
<dbReference type="InterPro" id="IPR010667">
    <property type="entry name" value="Phage_T4_Gp19"/>
</dbReference>
<gene>
    <name evidence="1" type="ORF">SAMN05421636_102359</name>
</gene>
<accession>A0A1G6YUM4</accession>
<evidence type="ECO:0000313" key="2">
    <source>
        <dbReference type="Proteomes" id="UP000199109"/>
    </source>
</evidence>
<name>A0A1G6YUM4_9FLAO</name>
<dbReference type="GO" id="GO:0005198">
    <property type="term" value="F:structural molecule activity"/>
    <property type="evidence" value="ECO:0007669"/>
    <property type="project" value="InterPro"/>
</dbReference>
<dbReference type="RefSeq" id="WP_091866254.1">
    <property type="nucleotide sequence ID" value="NZ_FNAO01000002.1"/>
</dbReference>
<dbReference type="PANTHER" id="PTHR38009:SF1">
    <property type="entry name" value="CONSERVED HYPOTHETICAL PHAGE TAIL PROTEIN"/>
    <property type="match status" value="1"/>
</dbReference>
<dbReference type="AlphaFoldDB" id="A0A1G6YUM4"/>
<dbReference type="InterPro" id="IPR011747">
    <property type="entry name" value="CHP02241"/>
</dbReference>
<dbReference type="STRING" id="641691.SAMN05421636_102359"/>
<dbReference type="EMBL" id="FNAO01000002">
    <property type="protein sequence ID" value="SDD93286.1"/>
    <property type="molecule type" value="Genomic_DNA"/>
</dbReference>
<proteinExistence type="predicted"/>
<keyword evidence="2" id="KW-1185">Reference proteome</keyword>
<dbReference type="Pfam" id="PF06841">
    <property type="entry name" value="Phage_T4_gp19"/>
    <property type="match status" value="1"/>
</dbReference>
<dbReference type="NCBIfam" id="TIGR02241">
    <property type="entry name" value="conserved hypothetical phage tail region protein"/>
    <property type="match status" value="1"/>
</dbReference>
<reference evidence="1 2" key="1">
    <citation type="submission" date="2016-10" db="EMBL/GenBank/DDBJ databases">
        <authorList>
            <person name="de Groot N.N."/>
        </authorList>
    </citation>
    <scope>NUCLEOTIDE SEQUENCE [LARGE SCALE GENOMIC DNA]</scope>
    <source>
        <strain evidence="1 2">DSM 23421</strain>
    </source>
</reference>